<evidence type="ECO:0008006" key="7">
    <source>
        <dbReference type="Google" id="ProtNLM"/>
    </source>
</evidence>
<gene>
    <name evidence="5" type="ORF">GCM10011399_14520</name>
</gene>
<evidence type="ECO:0000313" key="5">
    <source>
        <dbReference type="EMBL" id="GGF21891.1"/>
    </source>
</evidence>
<accession>A0A917EXS0</accession>
<dbReference type="PANTHER" id="PTHR30011:SF16">
    <property type="entry name" value="C2H2 FINGER DOMAIN TRANSCRIPTION FACTOR (EUROFUNG)-RELATED"/>
    <property type="match status" value="1"/>
</dbReference>
<comment type="caution">
    <text evidence="5">The sequence shown here is derived from an EMBL/GenBank/DDBJ whole genome shotgun (WGS) entry which is preliminary data.</text>
</comment>
<dbReference type="Gene3D" id="3.20.20.30">
    <property type="entry name" value="Luciferase-like domain"/>
    <property type="match status" value="1"/>
</dbReference>
<sequence length="105" mass="11611">MYREFAVRPGATLRSFLTEVVTGTGHTNIVGSFDEVADELERWHQTDAADGFVLMGTNSLQQFLGEIVPWLERKGIFDARPELTTFRSRLGLPEVSVGAEARVAA</sequence>
<evidence type="ECO:0000313" key="6">
    <source>
        <dbReference type="Proteomes" id="UP000598775"/>
    </source>
</evidence>
<dbReference type="GO" id="GO:0016705">
    <property type="term" value="F:oxidoreductase activity, acting on paired donors, with incorporation or reduction of molecular oxygen"/>
    <property type="evidence" value="ECO:0007669"/>
    <property type="project" value="InterPro"/>
</dbReference>
<evidence type="ECO:0000256" key="1">
    <source>
        <dbReference type="ARBA" id="ARBA00022630"/>
    </source>
</evidence>
<evidence type="ECO:0000256" key="3">
    <source>
        <dbReference type="ARBA" id="ARBA00023002"/>
    </source>
</evidence>
<dbReference type="EMBL" id="BMGP01000002">
    <property type="protein sequence ID" value="GGF21891.1"/>
    <property type="molecule type" value="Genomic_DNA"/>
</dbReference>
<evidence type="ECO:0000256" key="2">
    <source>
        <dbReference type="ARBA" id="ARBA00022643"/>
    </source>
</evidence>
<evidence type="ECO:0000256" key="4">
    <source>
        <dbReference type="ARBA" id="ARBA00023033"/>
    </source>
</evidence>
<keyword evidence="1" id="KW-0285">Flavoprotein</keyword>
<keyword evidence="2" id="KW-0288">FMN</keyword>
<dbReference type="GO" id="GO:0004497">
    <property type="term" value="F:monooxygenase activity"/>
    <property type="evidence" value="ECO:0007669"/>
    <property type="project" value="UniProtKB-KW"/>
</dbReference>
<dbReference type="SUPFAM" id="SSF51679">
    <property type="entry name" value="Bacterial luciferase-like"/>
    <property type="match status" value="1"/>
</dbReference>
<organism evidence="5 6">
    <name type="scientific">Subtercola lobariae</name>
    <dbReference type="NCBI Taxonomy" id="1588641"/>
    <lineage>
        <taxon>Bacteria</taxon>
        <taxon>Bacillati</taxon>
        <taxon>Actinomycetota</taxon>
        <taxon>Actinomycetes</taxon>
        <taxon>Micrococcales</taxon>
        <taxon>Microbacteriaceae</taxon>
        <taxon>Subtercola</taxon>
    </lineage>
</organism>
<dbReference type="AlphaFoldDB" id="A0A917EXS0"/>
<keyword evidence="4" id="KW-0503">Monooxygenase</keyword>
<dbReference type="PANTHER" id="PTHR30011">
    <property type="entry name" value="ALKANESULFONATE MONOOXYGENASE-RELATED"/>
    <property type="match status" value="1"/>
</dbReference>
<dbReference type="InterPro" id="IPR051260">
    <property type="entry name" value="Diverse_substr_monoxygenases"/>
</dbReference>
<keyword evidence="6" id="KW-1185">Reference proteome</keyword>
<dbReference type="InterPro" id="IPR036661">
    <property type="entry name" value="Luciferase-like_sf"/>
</dbReference>
<proteinExistence type="predicted"/>
<keyword evidence="3" id="KW-0560">Oxidoreductase</keyword>
<name>A0A917EXS0_9MICO</name>
<dbReference type="Proteomes" id="UP000598775">
    <property type="component" value="Unassembled WGS sequence"/>
</dbReference>
<reference evidence="5 6" key="1">
    <citation type="journal article" date="2014" name="Int. J. Syst. Evol. Microbiol.">
        <title>Complete genome sequence of Corynebacterium casei LMG S-19264T (=DSM 44701T), isolated from a smear-ripened cheese.</title>
        <authorList>
            <consortium name="US DOE Joint Genome Institute (JGI-PGF)"/>
            <person name="Walter F."/>
            <person name="Albersmeier A."/>
            <person name="Kalinowski J."/>
            <person name="Ruckert C."/>
        </authorList>
    </citation>
    <scope>NUCLEOTIDE SEQUENCE [LARGE SCALE GENOMIC DNA]</scope>
    <source>
        <strain evidence="5 6">CGMCC 1.12976</strain>
    </source>
</reference>
<protein>
    <recommendedName>
        <fullName evidence="7">Luciferase-like domain-containing protein</fullName>
    </recommendedName>
</protein>